<evidence type="ECO:0000313" key="4">
    <source>
        <dbReference type="Proteomes" id="UP000199079"/>
    </source>
</evidence>
<reference evidence="4" key="1">
    <citation type="submission" date="2016-10" db="EMBL/GenBank/DDBJ databases">
        <authorList>
            <person name="Varghese N."/>
            <person name="Submissions S."/>
        </authorList>
    </citation>
    <scope>NUCLEOTIDE SEQUENCE [LARGE SCALE GENOMIC DNA]</scope>
    <source>
        <strain evidence="4">DC30,IBRC 10041,KCTC 4046</strain>
    </source>
</reference>
<evidence type="ECO:0000313" key="3">
    <source>
        <dbReference type="EMBL" id="SDY62875.1"/>
    </source>
</evidence>
<dbReference type="OrthoDB" id="190207at2157"/>
<protein>
    <recommendedName>
        <fullName evidence="2">NurA domain-containing protein</fullName>
    </recommendedName>
</protein>
<dbReference type="Proteomes" id="UP000199079">
    <property type="component" value="Unassembled WGS sequence"/>
</dbReference>
<dbReference type="EMBL" id="FNPC01000007">
    <property type="protein sequence ID" value="SDY62875.1"/>
    <property type="molecule type" value="Genomic_DNA"/>
</dbReference>
<proteinExistence type="predicted"/>
<evidence type="ECO:0000256" key="1">
    <source>
        <dbReference type="SAM" id="MobiDB-lite"/>
    </source>
</evidence>
<evidence type="ECO:0000259" key="2">
    <source>
        <dbReference type="SMART" id="SM00933"/>
    </source>
</evidence>
<dbReference type="SMART" id="SM00933">
    <property type="entry name" value="NurA"/>
    <property type="match status" value="1"/>
</dbReference>
<dbReference type="RefSeq" id="WP_092733581.1">
    <property type="nucleotide sequence ID" value="NZ_FNPC01000007.1"/>
</dbReference>
<feature type="region of interest" description="Disordered" evidence="1">
    <location>
        <begin position="413"/>
        <end position="457"/>
    </location>
</feature>
<feature type="domain" description="NurA" evidence="2">
    <location>
        <begin position="68"/>
        <end position="383"/>
    </location>
</feature>
<name>A0A1H3LG83_9EURY</name>
<gene>
    <name evidence="3" type="ORF">SAMN05216564_10751</name>
</gene>
<dbReference type="InterPro" id="IPR018977">
    <property type="entry name" value="NurA_domain"/>
</dbReference>
<dbReference type="AlphaFoldDB" id="A0A1H3LG83"/>
<accession>A0A1H3LG83</accession>
<feature type="compositionally biased region" description="Polar residues" evidence="1">
    <location>
        <begin position="444"/>
        <end position="457"/>
    </location>
</feature>
<feature type="compositionally biased region" description="Acidic residues" evidence="1">
    <location>
        <begin position="426"/>
        <end position="443"/>
    </location>
</feature>
<sequence>MVSHDAVSALEEVFRYIDENADGDDDVPDARELFRDHMTRDGGEVEPLDPPRVYREPAGDLTDGTLFDCWYGVDASTVPSKKFRNGMVASAAVASGGALGDCDEEVEELETLTAAVHAQFDGLDSPVDLIDGDVTLTLVPVEEAPARSELDRWVGASARVPAECWHSERLAERIEGPLFVDGSLYPMSVLPFVNMSRTSRGPDDSIAFEEIEEMGLAASAIQSRVDAIDMLASRGLPTLGFTKTLRSDDVVEGLSSKTEEIDDPPRIPWDDDSQFVSALLADDEPDHLTFTSWLVRSHQRVYGTDLEPLAGFRMPDGREPRDFRRAFFFVRLPDDIVLRVEAPLMLVDAKEGRLRLQQLALAHIAEAGDVPFAIKRADDRARISREARRHLVGLIRGTEEVGDYNTDRRWGFGGGQSLAREPDIVAADDDSANADEEGTDESPVEQTADSNETIPEQ</sequence>
<keyword evidence="4" id="KW-1185">Reference proteome</keyword>
<organism evidence="3 4">
    <name type="scientific">Halopenitus persicus</name>
    <dbReference type="NCBI Taxonomy" id="1048396"/>
    <lineage>
        <taxon>Archaea</taxon>
        <taxon>Methanobacteriati</taxon>
        <taxon>Methanobacteriota</taxon>
        <taxon>Stenosarchaea group</taxon>
        <taxon>Halobacteria</taxon>
        <taxon>Halobacteriales</taxon>
        <taxon>Haloferacaceae</taxon>
        <taxon>Halopenitus</taxon>
    </lineage>
</organism>